<reference evidence="1" key="2">
    <citation type="journal article" date="2021" name="PeerJ">
        <title>Extensive microbial diversity within the chicken gut microbiome revealed by metagenomics and culture.</title>
        <authorList>
            <person name="Gilroy R."/>
            <person name="Ravi A."/>
            <person name="Getino M."/>
            <person name="Pursley I."/>
            <person name="Horton D.L."/>
            <person name="Alikhan N.F."/>
            <person name="Baker D."/>
            <person name="Gharbi K."/>
            <person name="Hall N."/>
            <person name="Watson M."/>
            <person name="Adriaenssens E.M."/>
            <person name="Foster-Nyarko E."/>
            <person name="Jarju S."/>
            <person name="Secka A."/>
            <person name="Antonio M."/>
            <person name="Oren A."/>
            <person name="Chaudhuri R.R."/>
            <person name="La Ragione R."/>
            <person name="Hildebrand F."/>
            <person name="Pallen M.J."/>
        </authorList>
    </citation>
    <scope>NUCLEOTIDE SEQUENCE</scope>
    <source>
        <strain evidence="1">D3-1215</strain>
    </source>
</reference>
<evidence type="ECO:0000313" key="1">
    <source>
        <dbReference type="EMBL" id="MBO8446478.1"/>
    </source>
</evidence>
<accession>A0A9D9HDZ8</accession>
<name>A0A9D9HDZ8_9BACT</name>
<evidence type="ECO:0000313" key="2">
    <source>
        <dbReference type="Proteomes" id="UP000823637"/>
    </source>
</evidence>
<comment type="caution">
    <text evidence="1">The sequence shown here is derived from an EMBL/GenBank/DDBJ whole genome shotgun (WGS) entry which is preliminary data.</text>
</comment>
<reference evidence="1" key="1">
    <citation type="submission" date="2020-10" db="EMBL/GenBank/DDBJ databases">
        <authorList>
            <person name="Gilroy R."/>
        </authorList>
    </citation>
    <scope>NUCLEOTIDE SEQUENCE</scope>
    <source>
        <strain evidence="1">D3-1215</strain>
    </source>
</reference>
<protein>
    <submittedName>
        <fullName evidence="1">Glycosyltransferase family 2 protein</fullName>
    </submittedName>
</protein>
<dbReference type="Pfam" id="PF13704">
    <property type="entry name" value="Glyco_tranf_2_4"/>
    <property type="match status" value="1"/>
</dbReference>
<proteinExistence type="predicted"/>
<dbReference type="EMBL" id="JADIMR010000027">
    <property type="protein sequence ID" value="MBO8446478.1"/>
    <property type="molecule type" value="Genomic_DNA"/>
</dbReference>
<dbReference type="Proteomes" id="UP000823637">
    <property type="component" value="Unassembled WGS sequence"/>
</dbReference>
<sequence length="276" mass="31931">MKKICAITMARNDEFFLNKWIEYYGAQFGEENLYVFLDGEDQELPAKAGRANIEKCSKVFRVVAKDDKRRIEFISSKARELFGRYDLVIGCDADEFLVVDPQTGKSLASYLSEADIKYCLSGLGMDVGQRIGEEGNLSADKKFLRQRSYAYVCSRYTKPVVIARRGRWGSGFHRFKGHNFHIDPNLYLFHFGSSDARILNSRFADKDRIKAGWARHLKKRFRPIRLVSTKKARGENFLKAARITQTLLRPVYAMNKPSMAFWRLVVKIPERFKDVL</sequence>
<dbReference type="AlphaFoldDB" id="A0A9D9HDZ8"/>
<organism evidence="1 2">
    <name type="scientific">Candidatus Enterocola intestinipullorum</name>
    <dbReference type="NCBI Taxonomy" id="2840783"/>
    <lineage>
        <taxon>Bacteria</taxon>
        <taxon>Pseudomonadati</taxon>
        <taxon>Bacteroidota</taxon>
        <taxon>Bacteroidia</taxon>
        <taxon>Bacteroidales</taxon>
        <taxon>Candidatus Enterocola</taxon>
    </lineage>
</organism>
<gene>
    <name evidence="1" type="ORF">IAC32_01865</name>
</gene>